<feature type="domain" description="Myb-like" evidence="7">
    <location>
        <begin position="86"/>
        <end position="129"/>
    </location>
</feature>
<feature type="domain" description="HTH myb-type" evidence="8">
    <location>
        <begin position="85"/>
        <end position="133"/>
    </location>
</feature>
<dbReference type="AlphaFoldDB" id="A0A540MJS4"/>
<proteinExistence type="predicted"/>
<evidence type="ECO:0000259" key="8">
    <source>
        <dbReference type="PROSITE" id="PS51294"/>
    </source>
</evidence>
<organism evidence="9 10">
    <name type="scientific">Malus baccata</name>
    <name type="common">Siberian crab apple</name>
    <name type="synonym">Pyrus baccata</name>
    <dbReference type="NCBI Taxonomy" id="106549"/>
    <lineage>
        <taxon>Eukaryota</taxon>
        <taxon>Viridiplantae</taxon>
        <taxon>Streptophyta</taxon>
        <taxon>Embryophyta</taxon>
        <taxon>Tracheophyta</taxon>
        <taxon>Spermatophyta</taxon>
        <taxon>Magnoliopsida</taxon>
        <taxon>eudicotyledons</taxon>
        <taxon>Gunneridae</taxon>
        <taxon>Pentapetalae</taxon>
        <taxon>rosids</taxon>
        <taxon>fabids</taxon>
        <taxon>Rosales</taxon>
        <taxon>Rosaceae</taxon>
        <taxon>Amygdaloideae</taxon>
        <taxon>Maleae</taxon>
        <taxon>Malus</taxon>
    </lineage>
</organism>
<dbReference type="PROSITE" id="PS50090">
    <property type="entry name" value="MYB_LIKE"/>
    <property type="match status" value="2"/>
</dbReference>
<dbReference type="InterPro" id="IPR053106">
    <property type="entry name" value="Plant_Male-Germline_Reg_TFs"/>
</dbReference>
<dbReference type="GO" id="GO:0003677">
    <property type="term" value="F:DNA binding"/>
    <property type="evidence" value="ECO:0007669"/>
    <property type="project" value="UniProtKB-KW"/>
</dbReference>
<dbReference type="FunFam" id="1.10.10.60:FF:000351">
    <property type="entry name" value="Transcription factor GAMYB"/>
    <property type="match status" value="1"/>
</dbReference>
<feature type="domain" description="Myb-like" evidence="7">
    <location>
        <begin position="9"/>
        <end position="61"/>
    </location>
</feature>
<dbReference type="PANTHER" id="PTHR47996:SF3">
    <property type="entry name" value="TRANSCRIPTION FACTOR DUO1"/>
    <property type="match status" value="1"/>
</dbReference>
<dbReference type="SUPFAM" id="SSF46689">
    <property type="entry name" value="Homeodomain-like"/>
    <property type="match status" value="1"/>
</dbReference>
<dbReference type="InterPro" id="IPR001005">
    <property type="entry name" value="SANT/Myb"/>
</dbReference>
<evidence type="ECO:0000256" key="2">
    <source>
        <dbReference type="ARBA" id="ARBA00022737"/>
    </source>
</evidence>
<dbReference type="Proteomes" id="UP000315295">
    <property type="component" value="Unassembled WGS sequence"/>
</dbReference>
<evidence type="ECO:0000313" key="9">
    <source>
        <dbReference type="EMBL" id="TQD99030.1"/>
    </source>
</evidence>
<keyword evidence="4" id="KW-0238">DNA-binding</keyword>
<evidence type="ECO:0000256" key="6">
    <source>
        <dbReference type="ARBA" id="ARBA00023242"/>
    </source>
</evidence>
<evidence type="ECO:0000259" key="7">
    <source>
        <dbReference type="PROSITE" id="PS50090"/>
    </source>
</evidence>
<dbReference type="InterPro" id="IPR017930">
    <property type="entry name" value="Myb_dom"/>
</dbReference>
<evidence type="ECO:0000256" key="1">
    <source>
        <dbReference type="ARBA" id="ARBA00004123"/>
    </source>
</evidence>
<keyword evidence="3" id="KW-0805">Transcription regulation</keyword>
<dbReference type="SMART" id="SM00717">
    <property type="entry name" value="SANT"/>
    <property type="match status" value="2"/>
</dbReference>
<dbReference type="CDD" id="cd00167">
    <property type="entry name" value="SANT"/>
    <property type="match status" value="2"/>
</dbReference>
<dbReference type="Pfam" id="PF00249">
    <property type="entry name" value="Myb_DNA-binding"/>
    <property type="match status" value="2"/>
</dbReference>
<accession>A0A540MJS4</accession>
<reference evidence="9 10" key="1">
    <citation type="journal article" date="2019" name="G3 (Bethesda)">
        <title>Sequencing of a Wild Apple (Malus baccata) Genome Unravels the Differences Between Cultivated and Wild Apple Species Regarding Disease Resistance and Cold Tolerance.</title>
        <authorList>
            <person name="Chen X."/>
        </authorList>
    </citation>
    <scope>NUCLEOTIDE SEQUENCE [LARGE SCALE GENOMIC DNA]</scope>
    <source>
        <strain evidence="10">cv. Shandingzi</strain>
        <tissue evidence="9">Leaves</tissue>
    </source>
</reference>
<sequence>MARQKQNDGAYIRKGPWTAEEDEVLISHVKRNGPRDWSSIRSKGLLPRTGKSCRLRWVNKLRPNLKTYIDANKKCELELLQQSGCKFSAEEERMVIQLQAQFGNKWAKIATYLQGRTDNDVKNFWSARRKRFERILQKSTSSNSPKNKGKSLVHHEFPVDKVSSHPSNSFLNSKELGMVDLPDLVKANQLLNVEAEQQPMLEAMPINMILSSDFPPHLSLSQLPQPQLDLSFLSGCKEIDEDPIVLNLLDMFGQDIPPLGLEENAQGYKLGELKDLSTPDIFFDEFPPEMLDYLETLTSSSEL</sequence>
<dbReference type="Gene3D" id="1.10.10.60">
    <property type="entry name" value="Homeodomain-like"/>
    <property type="match status" value="2"/>
</dbReference>
<dbReference type="PANTHER" id="PTHR47996">
    <property type="entry name" value="TRANSCRIPTION FACTOR DUO1"/>
    <property type="match status" value="1"/>
</dbReference>
<evidence type="ECO:0000313" key="10">
    <source>
        <dbReference type="Proteomes" id="UP000315295"/>
    </source>
</evidence>
<keyword evidence="5" id="KW-0804">Transcription</keyword>
<gene>
    <name evidence="9" type="ORF">C1H46_015397</name>
</gene>
<dbReference type="EMBL" id="VIEB01000244">
    <property type="protein sequence ID" value="TQD99030.1"/>
    <property type="molecule type" value="Genomic_DNA"/>
</dbReference>
<keyword evidence="10" id="KW-1185">Reference proteome</keyword>
<feature type="domain" description="HTH myb-type" evidence="8">
    <location>
        <begin position="12"/>
        <end position="65"/>
    </location>
</feature>
<dbReference type="FunFam" id="1.10.10.60:FF:000060">
    <property type="entry name" value="MYB transcription factor"/>
    <property type="match status" value="1"/>
</dbReference>
<evidence type="ECO:0000256" key="3">
    <source>
        <dbReference type="ARBA" id="ARBA00023015"/>
    </source>
</evidence>
<evidence type="ECO:0000256" key="5">
    <source>
        <dbReference type="ARBA" id="ARBA00023163"/>
    </source>
</evidence>
<name>A0A540MJS4_MALBA</name>
<dbReference type="STRING" id="106549.A0A540MJS4"/>
<comment type="subcellular location">
    <subcellularLocation>
        <location evidence="1">Nucleus</location>
    </subcellularLocation>
</comment>
<keyword evidence="6" id="KW-0539">Nucleus</keyword>
<dbReference type="InterPro" id="IPR009057">
    <property type="entry name" value="Homeodomain-like_sf"/>
</dbReference>
<comment type="caution">
    <text evidence="9">The sequence shown here is derived from an EMBL/GenBank/DDBJ whole genome shotgun (WGS) entry which is preliminary data.</text>
</comment>
<dbReference type="PROSITE" id="PS51294">
    <property type="entry name" value="HTH_MYB"/>
    <property type="match status" value="2"/>
</dbReference>
<protein>
    <submittedName>
        <fullName evidence="9">Uncharacterized protein</fullName>
    </submittedName>
</protein>
<dbReference type="GO" id="GO:0005634">
    <property type="term" value="C:nucleus"/>
    <property type="evidence" value="ECO:0007669"/>
    <property type="project" value="UniProtKB-SubCell"/>
</dbReference>
<evidence type="ECO:0000256" key="4">
    <source>
        <dbReference type="ARBA" id="ARBA00023125"/>
    </source>
</evidence>
<keyword evidence="2" id="KW-0677">Repeat</keyword>